<feature type="compositionally biased region" description="Basic and acidic residues" evidence="5">
    <location>
        <begin position="86"/>
        <end position="95"/>
    </location>
</feature>
<keyword evidence="7" id="KW-0808">Transferase</keyword>
<dbReference type="Gene3D" id="3.40.50.1100">
    <property type="match status" value="2"/>
</dbReference>
<evidence type="ECO:0000256" key="2">
    <source>
        <dbReference type="ARBA" id="ARBA00022545"/>
    </source>
</evidence>
<dbReference type="PANTHER" id="PTHR48078">
    <property type="entry name" value="THREONINE DEHYDRATASE, MITOCHONDRIAL-RELATED"/>
    <property type="match status" value="1"/>
</dbReference>
<dbReference type="GO" id="GO:0019295">
    <property type="term" value="P:coenzyme M biosynthetic process"/>
    <property type="evidence" value="ECO:0007669"/>
    <property type="project" value="UniProtKB-KW"/>
</dbReference>
<dbReference type="EMBL" id="VIGB01000003">
    <property type="protein sequence ID" value="TQF01255.1"/>
    <property type="molecule type" value="Genomic_DNA"/>
</dbReference>
<dbReference type="EC" id="2.5.1.76" evidence="7"/>
<evidence type="ECO:0000313" key="8">
    <source>
        <dbReference type="Proteomes" id="UP000319103"/>
    </source>
</evidence>
<dbReference type="GO" id="GO:0006565">
    <property type="term" value="P:L-serine catabolic process"/>
    <property type="evidence" value="ECO:0007669"/>
    <property type="project" value="TreeGrafter"/>
</dbReference>
<feature type="compositionally biased region" description="Low complexity" evidence="5">
    <location>
        <begin position="160"/>
        <end position="172"/>
    </location>
</feature>
<keyword evidence="2" id="KW-0174">Coenzyme M biosynthesis</keyword>
<evidence type="ECO:0000256" key="1">
    <source>
        <dbReference type="ARBA" id="ARBA00001933"/>
    </source>
</evidence>
<evidence type="ECO:0000259" key="6">
    <source>
        <dbReference type="Pfam" id="PF00291"/>
    </source>
</evidence>
<protein>
    <submittedName>
        <fullName evidence="7">Cysteate synthase</fullName>
        <ecNumber evidence="7">2.5.1.76</ecNumber>
    </submittedName>
</protein>
<dbReference type="NCBIfam" id="TIGR03844">
    <property type="entry name" value="cysteate_syn"/>
    <property type="match status" value="1"/>
</dbReference>
<keyword evidence="8" id="KW-1185">Reference proteome</keyword>
<evidence type="ECO:0000256" key="5">
    <source>
        <dbReference type="SAM" id="MobiDB-lite"/>
    </source>
</evidence>
<keyword evidence="3" id="KW-0663">Pyridoxal phosphate</keyword>
<dbReference type="Pfam" id="PF00291">
    <property type="entry name" value="PALP"/>
    <property type="match status" value="1"/>
</dbReference>
<comment type="caution">
    <text evidence="7">The sequence shown here is derived from an EMBL/GenBank/DDBJ whole genome shotgun (WGS) entry which is preliminary data.</text>
</comment>
<dbReference type="Proteomes" id="UP000319103">
    <property type="component" value="Unassembled WGS sequence"/>
</dbReference>
<dbReference type="GO" id="GO:0009097">
    <property type="term" value="P:isoleucine biosynthetic process"/>
    <property type="evidence" value="ECO:0007669"/>
    <property type="project" value="TreeGrafter"/>
</dbReference>
<name>A0A540VWW6_9ACTN</name>
<keyword evidence="4" id="KW-0456">Lyase</keyword>
<sequence>MYGEFIFGSPLGDLVFRPASHSQSGECSPADRRAGPRRGRSGAPCPAAARHRCDAGSGRAGRRQPPVRPGPQSAARLTETPCIKSKLREDQIDDEPVRRCRRHVPGAGERRGAALAVARLRRGAPGLDHHPRPGGPPGVPGPRDGHLDRHAPGEPRPRDGLTLPLLTPGTPLMHHAERRPSHYRLRCTVCGQSRPDDGLALGCPEPHAPGLLRTEYQATAFTPDPAFQGVYRYHSWLPVRRTLPDSGGTAVYRSRRLAASLGLTELWIAFNGYWPERGGELTTGSFKELEAATVLGRIPEDAGTLVVTSAGNTATAFAELCASHRVPVVIVVPASALPRLRTRTPGGELVQVVAVEDADYADAIALGDALAQQPGFTPEGGTRNVGRRDGLATVMLAAVEAMGTAPDHYVQAIGSGAGALAVHEAAVRLRCRPGHDTDPLPRLLLAQNACYAPVHQAWQTGERPWLTGDEQDQRAAAERAFAPELTNRRPPYDLNGGLHEVLTESAGHVRIADAAAARAAMDAFRELEGIDIEPAAGIALAALRDAVRDGEVAADARVLLNITGGGRARLALEHELTGHQPTMLVARETAHRPGEIAELAARLAAARELHPAAV</sequence>
<feature type="region of interest" description="Disordered" evidence="5">
    <location>
        <begin position="123"/>
        <end position="177"/>
    </location>
</feature>
<gene>
    <name evidence="7" type="ORF">E6W39_02150</name>
</gene>
<accession>A0A540VWW6</accession>
<dbReference type="GO" id="GO:0044686">
    <property type="term" value="F:cysteate synthase activity"/>
    <property type="evidence" value="ECO:0007669"/>
    <property type="project" value="UniProtKB-EC"/>
</dbReference>
<dbReference type="SUPFAM" id="SSF53686">
    <property type="entry name" value="Tryptophan synthase beta subunit-like PLP-dependent enzymes"/>
    <property type="match status" value="1"/>
</dbReference>
<dbReference type="OrthoDB" id="1111116at2"/>
<dbReference type="AlphaFoldDB" id="A0A540VWW6"/>
<comment type="cofactor">
    <cofactor evidence="1">
        <name>pyridoxal 5'-phosphate</name>
        <dbReference type="ChEBI" id="CHEBI:597326"/>
    </cofactor>
</comment>
<evidence type="ECO:0000313" key="7">
    <source>
        <dbReference type="EMBL" id="TQF01255.1"/>
    </source>
</evidence>
<feature type="compositionally biased region" description="Basic and acidic residues" evidence="5">
    <location>
        <begin position="143"/>
        <end position="159"/>
    </location>
</feature>
<dbReference type="InterPro" id="IPR050147">
    <property type="entry name" value="Ser/Thr_Dehydratase"/>
</dbReference>
<organism evidence="7 8">
    <name type="scientific">Kitasatospora acidiphila</name>
    <dbReference type="NCBI Taxonomy" id="2567942"/>
    <lineage>
        <taxon>Bacteria</taxon>
        <taxon>Bacillati</taxon>
        <taxon>Actinomycetota</taxon>
        <taxon>Actinomycetes</taxon>
        <taxon>Kitasatosporales</taxon>
        <taxon>Streptomycetaceae</taxon>
        <taxon>Kitasatospora</taxon>
    </lineage>
</organism>
<feature type="region of interest" description="Disordered" evidence="5">
    <location>
        <begin position="19"/>
        <end position="95"/>
    </location>
</feature>
<evidence type="ECO:0000256" key="4">
    <source>
        <dbReference type="ARBA" id="ARBA00023239"/>
    </source>
</evidence>
<evidence type="ECO:0000256" key="3">
    <source>
        <dbReference type="ARBA" id="ARBA00022898"/>
    </source>
</evidence>
<dbReference type="InterPro" id="IPR022401">
    <property type="entry name" value="Cysteate_synthase"/>
</dbReference>
<feature type="domain" description="Tryptophan synthase beta chain-like PALP" evidence="6">
    <location>
        <begin position="246"/>
        <end position="564"/>
    </location>
</feature>
<proteinExistence type="predicted"/>
<dbReference type="InterPro" id="IPR001926">
    <property type="entry name" value="TrpB-like_PALP"/>
</dbReference>
<reference evidence="7 8" key="1">
    <citation type="submission" date="2019-06" db="EMBL/GenBank/DDBJ databases">
        <title>Description of Kitasatospora acidophila sp. nov. isolated from pine grove soil, and reclassification of Streptomyces novaecaesareae to Kitasatospora novaeceasareae comb. nov.</title>
        <authorList>
            <person name="Kim M.J."/>
        </authorList>
    </citation>
    <scope>NUCLEOTIDE SEQUENCE [LARGE SCALE GENOMIC DNA]</scope>
    <source>
        <strain evidence="7 8">MMS16-CNU292</strain>
    </source>
</reference>
<dbReference type="GO" id="GO:0003941">
    <property type="term" value="F:L-serine ammonia-lyase activity"/>
    <property type="evidence" value="ECO:0007669"/>
    <property type="project" value="TreeGrafter"/>
</dbReference>
<dbReference type="InterPro" id="IPR036052">
    <property type="entry name" value="TrpB-like_PALP_sf"/>
</dbReference>